<gene>
    <name evidence="2" type="ORF">OS125_07385</name>
    <name evidence="3" type="ORF">OS129_11140</name>
</gene>
<dbReference type="AlphaFoldDB" id="A0A9Q4CA25"/>
<dbReference type="Proteomes" id="UP001081709">
    <property type="component" value="Unassembled WGS sequence"/>
</dbReference>
<name>A0A9Q4CA25_9CORY</name>
<keyword evidence="1" id="KW-1133">Transmembrane helix</keyword>
<keyword evidence="5" id="KW-1185">Reference proteome</keyword>
<feature type="transmembrane region" description="Helical" evidence="1">
    <location>
        <begin position="6"/>
        <end position="23"/>
    </location>
</feature>
<keyword evidence="1" id="KW-0812">Transmembrane</keyword>
<dbReference type="EMBL" id="JAPMKV010000004">
    <property type="protein sequence ID" value="MCX7445068.1"/>
    <property type="molecule type" value="Genomic_DNA"/>
</dbReference>
<feature type="transmembrane region" description="Helical" evidence="1">
    <location>
        <begin position="43"/>
        <end position="61"/>
    </location>
</feature>
<dbReference type="Proteomes" id="UP001071478">
    <property type="component" value="Unassembled WGS sequence"/>
</dbReference>
<organism evidence="3 4">
    <name type="scientific">Corynebacterium pygosceleis</name>
    <dbReference type="NCBI Taxonomy" id="2800406"/>
    <lineage>
        <taxon>Bacteria</taxon>
        <taxon>Bacillati</taxon>
        <taxon>Actinomycetota</taxon>
        <taxon>Actinomycetes</taxon>
        <taxon>Mycobacteriales</taxon>
        <taxon>Corynebacteriaceae</taxon>
        <taxon>Corynebacterium</taxon>
    </lineage>
</organism>
<comment type="caution">
    <text evidence="3">The sequence shown here is derived from an EMBL/GenBank/DDBJ whole genome shotgun (WGS) entry which is preliminary data.</text>
</comment>
<evidence type="ECO:0000313" key="2">
    <source>
        <dbReference type="EMBL" id="MCX7445068.1"/>
    </source>
</evidence>
<evidence type="ECO:0000313" key="5">
    <source>
        <dbReference type="Proteomes" id="UP001081709"/>
    </source>
</evidence>
<sequence length="105" mass="11348">MDSLLPPMVVLIAGAVFAGYRCLLEYRAPSTHPMAPTVPRLRAVLWLSATAFFTLSLWMLARGLIVFAVIVTLCALIVSACSRISAPEEKMGDTDNLIPTSLNTP</sequence>
<dbReference type="RefSeq" id="WP_248167440.1">
    <property type="nucleotide sequence ID" value="NZ_JALNJA010000002.1"/>
</dbReference>
<evidence type="ECO:0000256" key="1">
    <source>
        <dbReference type="SAM" id="Phobius"/>
    </source>
</evidence>
<proteinExistence type="predicted"/>
<keyword evidence="1" id="KW-0472">Membrane</keyword>
<reference evidence="3" key="1">
    <citation type="submission" date="2022-11" db="EMBL/GenBank/DDBJ databases">
        <title>Corynebacterium sp. isolated from Penguins.</title>
        <authorList>
            <person name="Sedlar K."/>
            <person name="Svec P."/>
        </authorList>
    </citation>
    <scope>NUCLEOTIDE SEQUENCE</scope>
    <source>
        <strain evidence="2">P7003</strain>
        <strain evidence="3">P7374</strain>
    </source>
</reference>
<evidence type="ECO:0000313" key="4">
    <source>
        <dbReference type="Proteomes" id="UP001071478"/>
    </source>
</evidence>
<accession>A0A9Q4CA25</accession>
<evidence type="ECO:0000313" key="3">
    <source>
        <dbReference type="EMBL" id="MCX7469420.1"/>
    </source>
</evidence>
<dbReference type="EMBL" id="JAPMKU010000008">
    <property type="protein sequence ID" value="MCX7469420.1"/>
    <property type="molecule type" value="Genomic_DNA"/>
</dbReference>
<protein>
    <submittedName>
        <fullName evidence="3">Uncharacterized protein</fullName>
    </submittedName>
</protein>
<feature type="transmembrane region" description="Helical" evidence="1">
    <location>
        <begin position="67"/>
        <end position="86"/>
    </location>
</feature>